<feature type="region of interest" description="Disordered" evidence="3">
    <location>
        <begin position="1"/>
        <end position="25"/>
    </location>
</feature>
<dbReference type="Gene3D" id="2.60.450.20">
    <property type="match status" value="1"/>
</dbReference>
<reference evidence="6" key="1">
    <citation type="submission" date="2021-12" db="EMBL/GenBank/DDBJ databases">
        <authorList>
            <person name="King R."/>
        </authorList>
    </citation>
    <scope>NUCLEOTIDE SEQUENCE</scope>
</reference>
<keyword evidence="7" id="KW-1185">Reference proteome</keyword>
<dbReference type="GO" id="GO:0060271">
    <property type="term" value="P:cilium assembly"/>
    <property type="evidence" value="ECO:0007669"/>
    <property type="project" value="TreeGrafter"/>
</dbReference>
<evidence type="ECO:0000313" key="7">
    <source>
        <dbReference type="Proteomes" id="UP001152759"/>
    </source>
</evidence>
<dbReference type="Pfam" id="PF25779">
    <property type="entry name" value="Tubulin-bind_CPAP"/>
    <property type="match status" value="1"/>
</dbReference>
<dbReference type="PANTHER" id="PTHR10331">
    <property type="entry name" value="T COMPLEX PROTEIN 10"/>
    <property type="match status" value="1"/>
</dbReference>
<comment type="similarity">
    <text evidence="1">Belongs to the TCP10 family.</text>
</comment>
<proteinExistence type="inferred from homology"/>
<feature type="domain" description="Centromere protein J C-terminal" evidence="4">
    <location>
        <begin position="886"/>
        <end position="918"/>
    </location>
</feature>
<evidence type="ECO:0008006" key="8">
    <source>
        <dbReference type="Google" id="ProtNLM"/>
    </source>
</evidence>
<evidence type="ECO:0000313" key="6">
    <source>
        <dbReference type="EMBL" id="CAH0384460.1"/>
    </source>
</evidence>
<dbReference type="GO" id="GO:0015631">
    <property type="term" value="F:tubulin binding"/>
    <property type="evidence" value="ECO:0007669"/>
    <property type="project" value="TreeGrafter"/>
</dbReference>
<keyword evidence="2" id="KW-0175">Coiled coil</keyword>
<dbReference type="AlphaFoldDB" id="A0A9P0A530"/>
<dbReference type="GO" id="GO:0005813">
    <property type="term" value="C:centrosome"/>
    <property type="evidence" value="ECO:0007669"/>
    <property type="project" value="TreeGrafter"/>
</dbReference>
<dbReference type="InterPro" id="IPR009852">
    <property type="entry name" value="CENPJ_C_dom"/>
</dbReference>
<feature type="compositionally biased region" description="Polar residues" evidence="3">
    <location>
        <begin position="267"/>
        <end position="279"/>
    </location>
</feature>
<protein>
    <recommendedName>
        <fullName evidence="8">Centromere protein J</fullName>
    </recommendedName>
</protein>
<evidence type="ECO:0000259" key="4">
    <source>
        <dbReference type="Pfam" id="PF07202"/>
    </source>
</evidence>
<dbReference type="InterPro" id="IPR026581">
    <property type="entry name" value="TCP10L/CENPJ"/>
</dbReference>
<dbReference type="InterPro" id="IPR058029">
    <property type="entry name" value="Tubulin-bd_CENPJ"/>
</dbReference>
<name>A0A9P0A530_BEMTA</name>
<evidence type="ECO:0000256" key="2">
    <source>
        <dbReference type="SAM" id="Coils"/>
    </source>
</evidence>
<feature type="compositionally biased region" description="Polar residues" evidence="3">
    <location>
        <begin position="230"/>
        <end position="249"/>
    </location>
</feature>
<gene>
    <name evidence="6" type="ORF">BEMITA_LOCUS3785</name>
</gene>
<dbReference type="GO" id="GO:0005814">
    <property type="term" value="C:centriole"/>
    <property type="evidence" value="ECO:0007669"/>
    <property type="project" value="TreeGrafter"/>
</dbReference>
<organism evidence="6 7">
    <name type="scientific">Bemisia tabaci</name>
    <name type="common">Sweetpotato whitefly</name>
    <name type="synonym">Aleurodes tabaci</name>
    <dbReference type="NCBI Taxonomy" id="7038"/>
    <lineage>
        <taxon>Eukaryota</taxon>
        <taxon>Metazoa</taxon>
        <taxon>Ecdysozoa</taxon>
        <taxon>Arthropoda</taxon>
        <taxon>Hexapoda</taxon>
        <taxon>Insecta</taxon>
        <taxon>Pterygota</taxon>
        <taxon>Neoptera</taxon>
        <taxon>Paraneoptera</taxon>
        <taxon>Hemiptera</taxon>
        <taxon>Sternorrhyncha</taxon>
        <taxon>Aleyrodoidea</taxon>
        <taxon>Aleyrodidae</taxon>
        <taxon>Aleyrodinae</taxon>
        <taxon>Bemisia</taxon>
    </lineage>
</organism>
<feature type="region of interest" description="Disordered" evidence="3">
    <location>
        <begin position="261"/>
        <end position="290"/>
    </location>
</feature>
<dbReference type="Proteomes" id="UP001152759">
    <property type="component" value="Chromosome 2"/>
</dbReference>
<accession>A0A9P0A530</accession>
<feature type="domain" description="Centromere protein J C-terminal" evidence="4">
    <location>
        <begin position="821"/>
        <end position="844"/>
    </location>
</feature>
<feature type="coiled-coil region" evidence="2">
    <location>
        <begin position="510"/>
        <end position="655"/>
    </location>
</feature>
<evidence type="ECO:0000256" key="3">
    <source>
        <dbReference type="SAM" id="MobiDB-lite"/>
    </source>
</evidence>
<feature type="compositionally biased region" description="Acidic residues" evidence="3">
    <location>
        <begin position="364"/>
        <end position="387"/>
    </location>
</feature>
<evidence type="ECO:0000259" key="5">
    <source>
        <dbReference type="Pfam" id="PF25779"/>
    </source>
</evidence>
<dbReference type="EMBL" id="OU963863">
    <property type="protein sequence ID" value="CAH0384460.1"/>
    <property type="molecule type" value="Genomic_DNA"/>
</dbReference>
<sequence length="1007" mass="115673">MHRLEEMKVWQKEQQSKLLNGQQQEEKDFLEAQKKQILNLLSLNERNHSPNLEDGSSMDSKVLDYSQTSEEILNFNPSTNYDSEESRKNRIKYLEALLNECYHKKALLEEMPISSSGQDYEKLLEMSLSQNKENNPYEEQEAQLEMIKSKPKKPFLRRGEGLARFNMTPEDFKKPVKMNFYRTRSHAALRNTQSSVTTSNKRSTPVRSKPPPPQKSRQSTTSTVFKNARMQPSTLKSSQSAPTTSCTKTAQKMNALSSILKKPTNPPVLSQRENQSSSVPCDEYKQKKKEEKELRVFEILEEKVGEASFCSTSSTIAQLMDDSVKVTPLKENNDINQRREGTAVNHPGGEKVASKQNLQYPEAELNDDTEVGDDDGWTDISSDEESGETDKASFSSDDGERLCSPPPNFQKHAHFNDDIIYQRASAPCLPTSKENPPLKSALRPSASLPSQDAALPKTSGTYPQSSALNSITQKDFEDLGLKFQPENLLQNLMKDQSSLYEKYNPLKKQADSTNFKTELLQQRLEDLEKELQVFRKENAKLLQQKQELESERATFKKQKREFETRMKKFHEEDEARLAEERKKLQKERLVFERYTKEVRSKPSKQEQEEIKMLKNEVAELKKELERKEGKWGSTLARLRNQMKVMEKDNNHLKEEVITLQKGSAQKQLISKGVKLADGMMNTKIIHAINKQLSNLTPEDIEELLDKREQILKKPQIINKPSNLKTVKKRRESTLKNCKDPDKVQKRVQINIQNESDTPDSDDKDPILEAVRKPVLKAVYPEEDVVLKQYEDDFFTKKDTSPLRQTFESKVEGDIIDCISVDGNREKIYPDGRKEIWLPNGNVKKISPDGNLIKIIYYNGDVKEMVVAENLTKYYYAASKTWHTTYGDGLEILEFSNGQVEKRLTDGTVEISFPNGSSRKIFPDGLEEWTFSDKSVLKTNKKTGYRMLELPNGQKEIHTSEYKKREFADGTVKLVYPDGTQETRYANGRIRLKDKNGKLIMDSDVKLT</sequence>
<feature type="region of interest" description="Disordered" evidence="3">
    <location>
        <begin position="186"/>
        <end position="249"/>
    </location>
</feature>
<dbReference type="KEGG" id="btab:109043587"/>
<evidence type="ECO:0000256" key="1">
    <source>
        <dbReference type="ARBA" id="ARBA00005627"/>
    </source>
</evidence>
<feature type="domain" description="CENPJ tubulin-binding region" evidence="5">
    <location>
        <begin position="114"/>
        <end position="166"/>
    </location>
</feature>
<feature type="compositionally biased region" description="Basic and acidic residues" evidence="3">
    <location>
        <begin position="331"/>
        <end position="341"/>
    </location>
</feature>
<feature type="domain" description="Centromere protein J C-terminal" evidence="4">
    <location>
        <begin position="922"/>
        <end position="957"/>
    </location>
</feature>
<feature type="region of interest" description="Disordered" evidence="3">
    <location>
        <begin position="428"/>
        <end position="466"/>
    </location>
</feature>
<feature type="compositionally biased region" description="Polar residues" evidence="3">
    <location>
        <begin position="190"/>
        <end position="200"/>
    </location>
</feature>
<feature type="domain" description="Centromere protein J C-terminal" evidence="4">
    <location>
        <begin position="959"/>
        <end position="990"/>
    </location>
</feature>
<feature type="region of interest" description="Disordered" evidence="3">
    <location>
        <begin position="328"/>
        <end position="415"/>
    </location>
</feature>
<dbReference type="Pfam" id="PF07202">
    <property type="entry name" value="Tcp10_C"/>
    <property type="match status" value="4"/>
</dbReference>
<dbReference type="GO" id="GO:0061511">
    <property type="term" value="P:centriole elongation"/>
    <property type="evidence" value="ECO:0007669"/>
    <property type="project" value="TreeGrafter"/>
</dbReference>
<dbReference type="InterPro" id="IPR047002">
    <property type="entry name" value="Tcp10_C_sf"/>
</dbReference>
<feature type="compositionally biased region" description="Basic and acidic residues" evidence="3">
    <location>
        <begin position="1"/>
        <end position="15"/>
    </location>
</feature>
<dbReference type="PANTHER" id="PTHR10331:SF6">
    <property type="entry name" value="SPINDLE ASSEMBLY ABNORMAL 4"/>
    <property type="match status" value="1"/>
</dbReference>